<reference evidence="2" key="1">
    <citation type="submission" date="2022-11" db="UniProtKB">
        <authorList>
            <consortium name="WormBaseParasite"/>
        </authorList>
    </citation>
    <scope>IDENTIFICATION</scope>
</reference>
<name>A0A914CEJ0_9BILA</name>
<accession>A0A914CEJ0</accession>
<protein>
    <submittedName>
        <fullName evidence="2">Uncharacterized protein</fullName>
    </submittedName>
</protein>
<organism evidence="1 2">
    <name type="scientific">Acrobeloides nanus</name>
    <dbReference type="NCBI Taxonomy" id="290746"/>
    <lineage>
        <taxon>Eukaryota</taxon>
        <taxon>Metazoa</taxon>
        <taxon>Ecdysozoa</taxon>
        <taxon>Nematoda</taxon>
        <taxon>Chromadorea</taxon>
        <taxon>Rhabditida</taxon>
        <taxon>Tylenchina</taxon>
        <taxon>Cephalobomorpha</taxon>
        <taxon>Cephaloboidea</taxon>
        <taxon>Cephalobidae</taxon>
        <taxon>Acrobeloides</taxon>
    </lineage>
</organism>
<dbReference type="AlphaFoldDB" id="A0A914CEJ0"/>
<keyword evidence="1" id="KW-1185">Reference proteome</keyword>
<evidence type="ECO:0000313" key="1">
    <source>
        <dbReference type="Proteomes" id="UP000887540"/>
    </source>
</evidence>
<dbReference type="WBParaSite" id="ACRNAN_scaffold10064.g17728.t1">
    <property type="protein sequence ID" value="ACRNAN_scaffold10064.g17728.t1"/>
    <property type="gene ID" value="ACRNAN_scaffold10064.g17728"/>
</dbReference>
<sequence length="68" mass="7252">MRSLGNFLSGSRCFRAEVLIGLPDPIFANWTPCATMGTAQELPNITTITIHGNLCTVPIQAFRGCNGG</sequence>
<proteinExistence type="predicted"/>
<dbReference type="Proteomes" id="UP000887540">
    <property type="component" value="Unplaced"/>
</dbReference>
<evidence type="ECO:0000313" key="2">
    <source>
        <dbReference type="WBParaSite" id="ACRNAN_scaffold10064.g17728.t1"/>
    </source>
</evidence>